<dbReference type="Gene3D" id="3.40.50.150">
    <property type="entry name" value="Vaccinia Virus protein VP39"/>
    <property type="match status" value="1"/>
</dbReference>
<dbReference type="InterPro" id="IPR007848">
    <property type="entry name" value="Small_mtfrase_dom"/>
</dbReference>
<accession>A0AAV9J1A7</accession>
<dbReference type="GO" id="GO:0008988">
    <property type="term" value="F:rRNA (adenine-N6-)-methyltransferase activity"/>
    <property type="evidence" value="ECO:0007669"/>
    <property type="project" value="TreeGrafter"/>
</dbReference>
<dbReference type="CDD" id="cd02440">
    <property type="entry name" value="AdoMet_MTases"/>
    <property type="match status" value="1"/>
</dbReference>
<organism evidence="2 3">
    <name type="scientific">Cyanidium caldarium</name>
    <name type="common">Red alga</name>
    <dbReference type="NCBI Taxonomy" id="2771"/>
    <lineage>
        <taxon>Eukaryota</taxon>
        <taxon>Rhodophyta</taxon>
        <taxon>Bangiophyceae</taxon>
        <taxon>Cyanidiales</taxon>
        <taxon>Cyanidiaceae</taxon>
        <taxon>Cyanidium</taxon>
    </lineage>
</organism>
<name>A0AAV9J1A7_CYACA</name>
<reference evidence="2 3" key="1">
    <citation type="submission" date="2022-07" db="EMBL/GenBank/DDBJ databases">
        <title>Genome-wide signatures of adaptation to extreme environments.</title>
        <authorList>
            <person name="Cho C.H."/>
            <person name="Yoon H.S."/>
        </authorList>
    </citation>
    <scope>NUCLEOTIDE SEQUENCE [LARGE SCALE GENOMIC DNA]</scope>
    <source>
        <strain evidence="2 3">DBV 063 E5</strain>
    </source>
</reference>
<dbReference type="InterPro" id="IPR029063">
    <property type="entry name" value="SAM-dependent_MTases_sf"/>
</dbReference>
<dbReference type="Proteomes" id="UP001301350">
    <property type="component" value="Unassembled WGS sequence"/>
</dbReference>
<evidence type="ECO:0000313" key="3">
    <source>
        <dbReference type="Proteomes" id="UP001301350"/>
    </source>
</evidence>
<dbReference type="PANTHER" id="PTHR23290">
    <property type="entry name" value="RRNA N6-ADENOSINE-METHYLTRANSFERASE METTL5"/>
    <property type="match status" value="1"/>
</dbReference>
<feature type="domain" description="Methyltransferase small" evidence="1">
    <location>
        <begin position="65"/>
        <end position="161"/>
    </location>
</feature>
<evidence type="ECO:0000313" key="2">
    <source>
        <dbReference type="EMBL" id="KAK4538186.1"/>
    </source>
</evidence>
<sequence length="229" mass="25382">MVDAIVPGVQKRSSLSLKQVESVLCSLPRRRFERPRIDLEQYVTSAHVAARVAACAVSRSGEVPERVVDLGTGTGMLAAAVVLHGCPVAVGVDVDVDALRLARENGQHLRRQSVHKPEHSVMDWIQADVVDGVPLSPKTFEVAVMNPPFGTRHRAVDMAFWDVACTLATDAVYTMHKSSTREYVLRRARRAGHDAQVLAEVRFDLPASYRFHRQASADVAVDLWRVRLR</sequence>
<gene>
    <name evidence="2" type="ORF">CDCA_CDCA16G4211</name>
</gene>
<dbReference type="PANTHER" id="PTHR23290:SF0">
    <property type="entry name" value="RRNA N6-ADENOSINE-METHYLTRANSFERASE METTL5"/>
    <property type="match status" value="1"/>
</dbReference>
<evidence type="ECO:0000259" key="1">
    <source>
        <dbReference type="Pfam" id="PF05175"/>
    </source>
</evidence>
<proteinExistence type="predicted"/>
<dbReference type="Pfam" id="PF05175">
    <property type="entry name" value="MTS"/>
    <property type="match status" value="1"/>
</dbReference>
<keyword evidence="3" id="KW-1185">Reference proteome</keyword>
<dbReference type="EMBL" id="JANCYW010000016">
    <property type="protein sequence ID" value="KAK4538186.1"/>
    <property type="molecule type" value="Genomic_DNA"/>
</dbReference>
<comment type="caution">
    <text evidence="2">The sequence shown here is derived from an EMBL/GenBank/DDBJ whole genome shotgun (WGS) entry which is preliminary data.</text>
</comment>
<dbReference type="SUPFAM" id="SSF53335">
    <property type="entry name" value="S-adenosyl-L-methionine-dependent methyltransferases"/>
    <property type="match status" value="1"/>
</dbReference>
<dbReference type="AlphaFoldDB" id="A0AAV9J1A7"/>
<protein>
    <recommendedName>
        <fullName evidence="1">Methyltransferase small domain-containing protein</fullName>
    </recommendedName>
</protein>
<dbReference type="InterPro" id="IPR051720">
    <property type="entry name" value="rRNA_MeTrfase/Polyamine_Synth"/>
</dbReference>